<protein>
    <submittedName>
        <fullName evidence="4">Type-F conjugative transfer system secretin TraK</fullName>
    </submittedName>
</protein>
<feature type="compositionally biased region" description="Low complexity" evidence="1">
    <location>
        <begin position="65"/>
        <end position="80"/>
    </location>
</feature>
<feature type="domain" description="TraK C-terminal" evidence="3">
    <location>
        <begin position="222"/>
        <end position="327"/>
    </location>
</feature>
<keyword evidence="2" id="KW-0732">Signal</keyword>
<comment type="caution">
    <text evidence="4">The sequence shown here is derived from an EMBL/GenBank/DDBJ whole genome shotgun (WGS) entry which is preliminary data.</text>
</comment>
<evidence type="ECO:0000256" key="2">
    <source>
        <dbReference type="SAM" id="SignalP"/>
    </source>
</evidence>
<proteinExistence type="predicted"/>
<feature type="signal peptide" evidence="2">
    <location>
        <begin position="1"/>
        <end position="17"/>
    </location>
</feature>
<evidence type="ECO:0000313" key="4">
    <source>
        <dbReference type="EMBL" id="MEC4720475.1"/>
    </source>
</evidence>
<dbReference type="EMBL" id="JAWIIV010000011">
    <property type="protein sequence ID" value="MEC4720475.1"/>
    <property type="molecule type" value="Genomic_DNA"/>
</dbReference>
<sequence>MSTLLALVYAVPFAAMAQQGPSLNALVSSVPQPGQSVQLTAPASKVAVVAPEVKTKAGQTAPTVNPASPTSPNATPASNTRALPPRLDDPAPKPAARKFTEEHLPGLGMMPGDKQGQKAVSVRVSSDRNEIVYVSTDFTNRIATPFAAPKMIDQGDLNVDYVGQSVYVTVNSTKPSAVFVTGSNPNDPVVSLTLVPKNLPPQTINLQLDTPAPSYSGSDVREEAPTGNAYTDRIKFLMRQVALGKAPEGFSLGKLPRAAARMGDIVVFPESRYSGPTYDIYKYRVETTTPNTIELDEGSFYTEGVRAVAFYPTAVIGKAEATSVLVISDKTAVAGGQ</sequence>
<keyword evidence="5" id="KW-1185">Reference proteome</keyword>
<evidence type="ECO:0000259" key="3">
    <source>
        <dbReference type="Pfam" id="PF23536"/>
    </source>
</evidence>
<dbReference type="RefSeq" id="WP_326507193.1">
    <property type="nucleotide sequence ID" value="NZ_JAWIIV010000011.1"/>
</dbReference>
<feature type="region of interest" description="Disordered" evidence="1">
    <location>
        <begin position="55"/>
        <end position="94"/>
    </location>
</feature>
<name>A0ABU6JAY7_9BURK</name>
<dbReference type="Pfam" id="PF23536">
    <property type="entry name" value="TraK_C"/>
    <property type="match status" value="1"/>
</dbReference>
<evidence type="ECO:0000313" key="5">
    <source>
        <dbReference type="Proteomes" id="UP001352263"/>
    </source>
</evidence>
<accession>A0ABU6JAY7</accession>
<gene>
    <name evidence="4" type="ORF">RY831_15035</name>
</gene>
<organism evidence="4 5">
    <name type="scientific">Noviherbaspirillum album</name>
    <dbReference type="NCBI Taxonomy" id="3080276"/>
    <lineage>
        <taxon>Bacteria</taxon>
        <taxon>Pseudomonadati</taxon>
        <taxon>Pseudomonadota</taxon>
        <taxon>Betaproteobacteria</taxon>
        <taxon>Burkholderiales</taxon>
        <taxon>Oxalobacteraceae</taxon>
        <taxon>Noviherbaspirillum</taxon>
    </lineage>
</organism>
<evidence type="ECO:0000256" key="1">
    <source>
        <dbReference type="SAM" id="MobiDB-lite"/>
    </source>
</evidence>
<reference evidence="4 5" key="1">
    <citation type="submission" date="2023-10" db="EMBL/GenBank/DDBJ databases">
        <title>Noviherbaspirillum sp. CPCC 100848 genome assembly.</title>
        <authorList>
            <person name="Li X.Y."/>
            <person name="Fang X.M."/>
        </authorList>
    </citation>
    <scope>NUCLEOTIDE SEQUENCE [LARGE SCALE GENOMIC DNA]</scope>
    <source>
        <strain evidence="4 5">CPCC 100848</strain>
    </source>
</reference>
<dbReference type="InterPro" id="IPR055397">
    <property type="entry name" value="TraK_C"/>
</dbReference>
<dbReference type="Proteomes" id="UP001352263">
    <property type="component" value="Unassembled WGS sequence"/>
</dbReference>
<feature type="chain" id="PRO_5045568821" evidence="2">
    <location>
        <begin position="18"/>
        <end position="337"/>
    </location>
</feature>